<sequence length="143" mass="16558">MKNYMFVLSRRRKQTKIQQYFDFVPPEENENEQYEDKGTIEESINDDGAVDNNGADNDDNDSTSEILRPSNQEIQTTSSNSCHRSRNKWTKEELNALEAGMEKYKTNQLKDKAHNEKFHRSRIGIEIGVFNHATSTRDPSQGQ</sequence>
<dbReference type="EMBL" id="QKWP01000788">
    <property type="protein sequence ID" value="RIB14881.1"/>
    <property type="molecule type" value="Genomic_DNA"/>
</dbReference>
<dbReference type="OrthoDB" id="3366990at2759"/>
<gene>
    <name evidence="2" type="ORF">C2G38_2321119</name>
</gene>
<keyword evidence="3" id="KW-1185">Reference proteome</keyword>
<feature type="region of interest" description="Disordered" evidence="1">
    <location>
        <begin position="19"/>
        <end position="88"/>
    </location>
</feature>
<protein>
    <submittedName>
        <fullName evidence="2">Uncharacterized protein</fullName>
    </submittedName>
</protein>
<evidence type="ECO:0000313" key="2">
    <source>
        <dbReference type="EMBL" id="RIB14881.1"/>
    </source>
</evidence>
<dbReference type="Proteomes" id="UP000266673">
    <property type="component" value="Unassembled WGS sequence"/>
</dbReference>
<name>A0A397UZ52_9GLOM</name>
<proteinExistence type="predicted"/>
<feature type="compositionally biased region" description="Polar residues" evidence="1">
    <location>
        <begin position="63"/>
        <end position="82"/>
    </location>
</feature>
<comment type="caution">
    <text evidence="2">The sequence shown here is derived from an EMBL/GenBank/DDBJ whole genome shotgun (WGS) entry which is preliminary data.</text>
</comment>
<organism evidence="2 3">
    <name type="scientific">Gigaspora rosea</name>
    <dbReference type="NCBI Taxonomy" id="44941"/>
    <lineage>
        <taxon>Eukaryota</taxon>
        <taxon>Fungi</taxon>
        <taxon>Fungi incertae sedis</taxon>
        <taxon>Mucoromycota</taxon>
        <taxon>Glomeromycotina</taxon>
        <taxon>Glomeromycetes</taxon>
        <taxon>Diversisporales</taxon>
        <taxon>Gigasporaceae</taxon>
        <taxon>Gigaspora</taxon>
    </lineage>
</organism>
<accession>A0A397UZ52</accession>
<dbReference type="AlphaFoldDB" id="A0A397UZ52"/>
<evidence type="ECO:0000313" key="3">
    <source>
        <dbReference type="Proteomes" id="UP000266673"/>
    </source>
</evidence>
<reference evidence="2 3" key="1">
    <citation type="submission" date="2018-06" db="EMBL/GenBank/DDBJ databases">
        <title>Comparative genomics reveals the genomic features of Rhizophagus irregularis, R. cerebriforme, R. diaphanum and Gigaspora rosea, and their symbiotic lifestyle signature.</title>
        <authorList>
            <person name="Morin E."/>
            <person name="San Clemente H."/>
            <person name="Chen E.C.H."/>
            <person name="De La Providencia I."/>
            <person name="Hainaut M."/>
            <person name="Kuo A."/>
            <person name="Kohler A."/>
            <person name="Murat C."/>
            <person name="Tang N."/>
            <person name="Roy S."/>
            <person name="Loubradou J."/>
            <person name="Henrissat B."/>
            <person name="Grigoriev I.V."/>
            <person name="Corradi N."/>
            <person name="Roux C."/>
            <person name="Martin F.M."/>
        </authorList>
    </citation>
    <scope>NUCLEOTIDE SEQUENCE [LARGE SCALE GENOMIC DNA]</scope>
    <source>
        <strain evidence="2 3">DAOM 194757</strain>
    </source>
</reference>
<evidence type="ECO:0000256" key="1">
    <source>
        <dbReference type="SAM" id="MobiDB-lite"/>
    </source>
</evidence>